<name>B4R5I4_DROSI</name>
<dbReference type="EMBL" id="CM000366">
    <property type="protein sequence ID" value="EDX18029.1"/>
    <property type="molecule type" value="Genomic_DNA"/>
</dbReference>
<reference evidence="2 3" key="1">
    <citation type="journal article" date="2007" name="Nature">
        <title>Evolution of genes and genomes on the Drosophila phylogeny.</title>
        <authorList>
            <consortium name="Drosophila 12 Genomes Consortium"/>
            <person name="Clark A.G."/>
            <person name="Eisen M.B."/>
            <person name="Smith D.R."/>
            <person name="Bergman C.M."/>
            <person name="Oliver B."/>
            <person name="Markow T.A."/>
            <person name="Kaufman T.C."/>
            <person name="Kellis M."/>
            <person name="Gelbart W."/>
            <person name="Iyer V.N."/>
            <person name="Pollard D.A."/>
            <person name="Sackton T.B."/>
            <person name="Larracuente A.M."/>
            <person name="Singh N.D."/>
            <person name="Abad J.P."/>
            <person name="Abt D.N."/>
            <person name="Adryan B."/>
            <person name="Aguade M."/>
            <person name="Akashi H."/>
            <person name="Anderson W.W."/>
            <person name="Aquadro C.F."/>
            <person name="Ardell D.H."/>
            <person name="Arguello R."/>
            <person name="Artieri C.G."/>
            <person name="Barbash D.A."/>
            <person name="Barker D."/>
            <person name="Barsanti P."/>
            <person name="Batterham P."/>
            <person name="Batzoglou S."/>
            <person name="Begun D."/>
            <person name="Bhutkar A."/>
            <person name="Blanco E."/>
            <person name="Bosak S.A."/>
            <person name="Bradley R.K."/>
            <person name="Brand A.D."/>
            <person name="Brent M.R."/>
            <person name="Brooks A.N."/>
            <person name="Brown R.H."/>
            <person name="Butlin R.K."/>
            <person name="Caggese C."/>
            <person name="Calvi B.R."/>
            <person name="Bernardo de Carvalho A."/>
            <person name="Caspi A."/>
            <person name="Castrezana S."/>
            <person name="Celniker S.E."/>
            <person name="Chang J.L."/>
            <person name="Chapple C."/>
            <person name="Chatterji S."/>
            <person name="Chinwalla A."/>
            <person name="Civetta A."/>
            <person name="Clifton S.W."/>
            <person name="Comeron J.M."/>
            <person name="Costello J.C."/>
            <person name="Coyne J.A."/>
            <person name="Daub J."/>
            <person name="David R.G."/>
            <person name="Delcher A.L."/>
            <person name="Delehaunty K."/>
            <person name="Do C.B."/>
            <person name="Ebling H."/>
            <person name="Edwards K."/>
            <person name="Eickbush T."/>
            <person name="Evans J.D."/>
            <person name="Filipski A."/>
            <person name="Findeiss S."/>
            <person name="Freyhult E."/>
            <person name="Fulton L."/>
            <person name="Fulton R."/>
            <person name="Garcia A.C."/>
            <person name="Gardiner A."/>
            <person name="Garfield D.A."/>
            <person name="Garvin B.E."/>
            <person name="Gibson G."/>
            <person name="Gilbert D."/>
            <person name="Gnerre S."/>
            <person name="Godfrey J."/>
            <person name="Good R."/>
            <person name="Gotea V."/>
            <person name="Gravely B."/>
            <person name="Greenberg A.J."/>
            <person name="Griffiths-Jones S."/>
            <person name="Gross S."/>
            <person name="Guigo R."/>
            <person name="Gustafson E.A."/>
            <person name="Haerty W."/>
            <person name="Hahn M.W."/>
            <person name="Halligan D.L."/>
            <person name="Halpern A.L."/>
            <person name="Halter G.M."/>
            <person name="Han M.V."/>
            <person name="Heger A."/>
            <person name="Hillier L."/>
            <person name="Hinrichs A.S."/>
            <person name="Holmes I."/>
            <person name="Hoskins R.A."/>
            <person name="Hubisz M.J."/>
            <person name="Hultmark D."/>
            <person name="Huntley M.A."/>
            <person name="Jaffe D.B."/>
            <person name="Jagadeeshan S."/>
            <person name="Jeck W.R."/>
            <person name="Johnson J."/>
            <person name="Jones C.D."/>
            <person name="Jordan W.C."/>
            <person name="Karpen G.H."/>
            <person name="Kataoka E."/>
            <person name="Keightley P.D."/>
            <person name="Kheradpour P."/>
            <person name="Kirkness E.F."/>
            <person name="Koerich L.B."/>
            <person name="Kristiansen K."/>
            <person name="Kudrna D."/>
            <person name="Kulathinal R.J."/>
            <person name="Kumar S."/>
            <person name="Kwok R."/>
            <person name="Lander E."/>
            <person name="Langley C.H."/>
            <person name="Lapoint R."/>
            <person name="Lazzaro B.P."/>
            <person name="Lee S.J."/>
            <person name="Levesque L."/>
            <person name="Li R."/>
            <person name="Lin C.F."/>
            <person name="Lin M.F."/>
            <person name="Lindblad-Toh K."/>
            <person name="Llopart A."/>
            <person name="Long M."/>
            <person name="Low L."/>
            <person name="Lozovsky E."/>
            <person name="Lu J."/>
            <person name="Luo M."/>
            <person name="Machado C.A."/>
            <person name="Makalowski W."/>
            <person name="Marzo M."/>
            <person name="Matsuda M."/>
            <person name="Matzkin L."/>
            <person name="McAllister B."/>
            <person name="McBride C.S."/>
            <person name="McKernan B."/>
            <person name="McKernan K."/>
            <person name="Mendez-Lago M."/>
            <person name="Minx P."/>
            <person name="Mollenhauer M.U."/>
            <person name="Montooth K."/>
            <person name="Mount S.M."/>
            <person name="Mu X."/>
            <person name="Myers E."/>
            <person name="Negre B."/>
            <person name="Newfeld S."/>
            <person name="Nielsen R."/>
            <person name="Noor M.A."/>
            <person name="O'Grady P."/>
            <person name="Pachter L."/>
            <person name="Papaceit M."/>
            <person name="Parisi M.J."/>
            <person name="Parisi M."/>
            <person name="Parts L."/>
            <person name="Pedersen J.S."/>
            <person name="Pesole G."/>
            <person name="Phillippy A.M."/>
            <person name="Ponting C.P."/>
            <person name="Pop M."/>
            <person name="Porcelli D."/>
            <person name="Powell J.R."/>
            <person name="Prohaska S."/>
            <person name="Pruitt K."/>
            <person name="Puig M."/>
            <person name="Quesneville H."/>
            <person name="Ram K.R."/>
            <person name="Rand D."/>
            <person name="Rasmussen M.D."/>
            <person name="Reed L.K."/>
            <person name="Reenan R."/>
            <person name="Reily A."/>
            <person name="Remington K.A."/>
            <person name="Rieger T.T."/>
            <person name="Ritchie M.G."/>
            <person name="Robin C."/>
            <person name="Rogers Y.H."/>
            <person name="Rohde C."/>
            <person name="Rozas J."/>
            <person name="Rubenfield M.J."/>
            <person name="Ruiz A."/>
            <person name="Russo S."/>
            <person name="Salzberg S.L."/>
            <person name="Sanchez-Gracia A."/>
            <person name="Saranga D.J."/>
            <person name="Sato H."/>
            <person name="Schaeffer S.W."/>
            <person name="Schatz M.C."/>
            <person name="Schlenke T."/>
            <person name="Schwartz R."/>
            <person name="Segarra C."/>
            <person name="Singh R.S."/>
            <person name="Sirot L."/>
            <person name="Sirota M."/>
            <person name="Sisneros N.B."/>
            <person name="Smith C.D."/>
            <person name="Smith T.F."/>
            <person name="Spieth J."/>
            <person name="Stage D.E."/>
            <person name="Stark A."/>
            <person name="Stephan W."/>
            <person name="Strausberg R.L."/>
            <person name="Strempel S."/>
            <person name="Sturgill D."/>
            <person name="Sutton G."/>
            <person name="Sutton G.G."/>
            <person name="Tao W."/>
            <person name="Teichmann S."/>
            <person name="Tobari Y.N."/>
            <person name="Tomimura Y."/>
            <person name="Tsolas J.M."/>
            <person name="Valente V.L."/>
            <person name="Venter E."/>
            <person name="Venter J.C."/>
            <person name="Vicario S."/>
            <person name="Vieira F.G."/>
            <person name="Vilella A.J."/>
            <person name="Villasante A."/>
            <person name="Walenz B."/>
            <person name="Wang J."/>
            <person name="Wasserman M."/>
            <person name="Watts T."/>
            <person name="Wilson D."/>
            <person name="Wilson R.K."/>
            <person name="Wing R.A."/>
            <person name="Wolfner M.F."/>
            <person name="Wong A."/>
            <person name="Wong G.K."/>
            <person name="Wu C.I."/>
            <person name="Wu G."/>
            <person name="Yamamoto D."/>
            <person name="Yang H.P."/>
            <person name="Yang S.P."/>
            <person name="Yorke J.A."/>
            <person name="Yoshida K."/>
            <person name="Zdobnov E."/>
            <person name="Zhang P."/>
            <person name="Zhang Y."/>
            <person name="Zimin A.V."/>
            <person name="Baldwin J."/>
            <person name="Abdouelleil A."/>
            <person name="Abdulkadir J."/>
            <person name="Abebe A."/>
            <person name="Abera B."/>
            <person name="Abreu J."/>
            <person name="Acer S.C."/>
            <person name="Aftuck L."/>
            <person name="Alexander A."/>
            <person name="An P."/>
            <person name="Anderson E."/>
            <person name="Anderson S."/>
            <person name="Arachi H."/>
            <person name="Azer M."/>
            <person name="Bachantsang P."/>
            <person name="Barry A."/>
            <person name="Bayul T."/>
            <person name="Berlin A."/>
            <person name="Bessette D."/>
            <person name="Bloom T."/>
            <person name="Blye J."/>
            <person name="Boguslavskiy L."/>
            <person name="Bonnet C."/>
            <person name="Boukhgalter B."/>
            <person name="Bourzgui I."/>
            <person name="Brown A."/>
            <person name="Cahill P."/>
            <person name="Channer S."/>
            <person name="Cheshatsang Y."/>
            <person name="Chuda L."/>
            <person name="Citroen M."/>
            <person name="Collymore A."/>
            <person name="Cooke P."/>
            <person name="Costello M."/>
            <person name="D'Aco K."/>
            <person name="Daza R."/>
            <person name="De Haan G."/>
            <person name="DeGray S."/>
            <person name="DeMaso C."/>
            <person name="Dhargay N."/>
            <person name="Dooley K."/>
            <person name="Dooley E."/>
            <person name="Doricent M."/>
            <person name="Dorje P."/>
            <person name="Dorjee K."/>
            <person name="Dupes A."/>
            <person name="Elong R."/>
            <person name="Falk J."/>
            <person name="Farina A."/>
            <person name="Faro S."/>
            <person name="Ferguson D."/>
            <person name="Fisher S."/>
            <person name="Foley C.D."/>
            <person name="Franke A."/>
            <person name="Friedrich D."/>
            <person name="Gadbois L."/>
            <person name="Gearin G."/>
            <person name="Gearin C.R."/>
            <person name="Giannoukos G."/>
            <person name="Goode T."/>
            <person name="Graham J."/>
            <person name="Grandbois E."/>
            <person name="Grewal S."/>
            <person name="Gyaltsen K."/>
            <person name="Hafez N."/>
            <person name="Hagos B."/>
            <person name="Hall J."/>
            <person name="Henson C."/>
            <person name="Hollinger A."/>
            <person name="Honan T."/>
            <person name="Huard M.D."/>
            <person name="Hughes L."/>
            <person name="Hurhula B."/>
            <person name="Husby M.E."/>
            <person name="Kamat A."/>
            <person name="Kanga B."/>
            <person name="Kashin S."/>
            <person name="Khazanovich D."/>
            <person name="Kisner P."/>
            <person name="Lance K."/>
            <person name="Lara M."/>
            <person name="Lee W."/>
            <person name="Lennon N."/>
            <person name="Letendre F."/>
            <person name="LeVine R."/>
            <person name="Lipovsky A."/>
            <person name="Liu X."/>
            <person name="Liu J."/>
            <person name="Liu S."/>
            <person name="Lokyitsang T."/>
            <person name="Lokyitsang Y."/>
            <person name="Lubonja R."/>
            <person name="Lui A."/>
            <person name="MacDonald P."/>
            <person name="Magnisalis V."/>
            <person name="Maru K."/>
            <person name="Matthews C."/>
            <person name="McCusker W."/>
            <person name="McDonough S."/>
            <person name="Mehta T."/>
            <person name="Meldrim J."/>
            <person name="Meneus L."/>
            <person name="Mihai O."/>
            <person name="Mihalev A."/>
            <person name="Mihova T."/>
            <person name="Mittelman R."/>
            <person name="Mlenga V."/>
            <person name="Montmayeur A."/>
            <person name="Mulrain L."/>
            <person name="Navidi A."/>
            <person name="Naylor J."/>
            <person name="Negash T."/>
            <person name="Nguyen T."/>
            <person name="Nguyen N."/>
            <person name="Nicol R."/>
            <person name="Norbu C."/>
            <person name="Norbu N."/>
            <person name="Novod N."/>
            <person name="O'Neill B."/>
            <person name="Osman S."/>
            <person name="Markiewicz E."/>
            <person name="Oyono O.L."/>
            <person name="Patti C."/>
            <person name="Phunkhang P."/>
            <person name="Pierre F."/>
            <person name="Priest M."/>
            <person name="Raghuraman S."/>
            <person name="Rege F."/>
            <person name="Reyes R."/>
            <person name="Rise C."/>
            <person name="Rogov P."/>
            <person name="Ross K."/>
            <person name="Ryan E."/>
            <person name="Settipalli S."/>
            <person name="Shea T."/>
            <person name="Sherpa N."/>
            <person name="Shi L."/>
            <person name="Shih D."/>
            <person name="Sparrow T."/>
            <person name="Spaulding J."/>
            <person name="Stalker J."/>
            <person name="Stange-Thomann N."/>
            <person name="Stavropoulos S."/>
            <person name="Stone C."/>
            <person name="Strader C."/>
            <person name="Tesfaye S."/>
            <person name="Thomson T."/>
            <person name="Thoulutsang Y."/>
            <person name="Thoulutsang D."/>
            <person name="Topham K."/>
            <person name="Topping I."/>
            <person name="Tsamla T."/>
            <person name="Vassiliev H."/>
            <person name="Vo A."/>
            <person name="Wangchuk T."/>
            <person name="Wangdi T."/>
            <person name="Weiand M."/>
            <person name="Wilkinson J."/>
            <person name="Wilson A."/>
            <person name="Yadav S."/>
            <person name="Young G."/>
            <person name="Yu Q."/>
            <person name="Zembek L."/>
            <person name="Zhong D."/>
            <person name="Zimmer A."/>
            <person name="Zwirko Z."/>
            <person name="Jaffe D.B."/>
            <person name="Alvarez P."/>
            <person name="Brockman W."/>
            <person name="Butler J."/>
            <person name="Chin C."/>
            <person name="Gnerre S."/>
            <person name="Grabherr M."/>
            <person name="Kleber M."/>
            <person name="Mauceli E."/>
            <person name="MacCallum I."/>
        </authorList>
    </citation>
    <scope>NUCLEOTIDE SEQUENCE [LARGE SCALE GENOMIC DNA]</scope>
    <source>
        <strain evidence="3">white501</strain>
    </source>
</reference>
<feature type="compositionally biased region" description="Basic and acidic residues" evidence="1">
    <location>
        <begin position="1"/>
        <end position="16"/>
    </location>
</feature>
<protein>
    <submittedName>
        <fullName evidence="2">GD17244</fullName>
    </submittedName>
</protein>
<feature type="region of interest" description="Disordered" evidence="1">
    <location>
        <begin position="1"/>
        <end position="23"/>
    </location>
</feature>
<evidence type="ECO:0000313" key="3">
    <source>
        <dbReference type="Proteomes" id="UP000000304"/>
    </source>
</evidence>
<dbReference type="AlphaFoldDB" id="B4R5I4"/>
<keyword evidence="3" id="KW-1185">Reference proteome</keyword>
<dbReference type="Proteomes" id="UP000000304">
    <property type="component" value="Chromosome X"/>
</dbReference>
<evidence type="ECO:0000313" key="2">
    <source>
        <dbReference type="EMBL" id="EDX18029.1"/>
    </source>
</evidence>
<gene>
    <name evidence="2" type="primary">Dsim\GD17244</name>
    <name evidence="2" type="ORF">Dsim_GD17244</name>
</gene>
<sequence length="57" mass="6542">MDEKEHELSTRVAKSEENEDDEKLNELSFCFVRGSDPRAATCRSKLQTGDAIKQRNK</sequence>
<accession>B4R5I4</accession>
<proteinExistence type="predicted"/>
<organism evidence="2 3">
    <name type="scientific">Drosophila simulans</name>
    <name type="common">Fruit fly</name>
    <dbReference type="NCBI Taxonomy" id="7240"/>
    <lineage>
        <taxon>Eukaryota</taxon>
        <taxon>Metazoa</taxon>
        <taxon>Ecdysozoa</taxon>
        <taxon>Arthropoda</taxon>
        <taxon>Hexapoda</taxon>
        <taxon>Insecta</taxon>
        <taxon>Pterygota</taxon>
        <taxon>Neoptera</taxon>
        <taxon>Endopterygota</taxon>
        <taxon>Diptera</taxon>
        <taxon>Brachycera</taxon>
        <taxon>Muscomorpha</taxon>
        <taxon>Ephydroidea</taxon>
        <taxon>Drosophilidae</taxon>
        <taxon>Drosophila</taxon>
        <taxon>Sophophora</taxon>
    </lineage>
</organism>
<dbReference type="STRING" id="7240.B4R5I4"/>
<dbReference type="HOGENOM" id="CLU_2998681_0_0_1"/>
<evidence type="ECO:0000256" key="1">
    <source>
        <dbReference type="SAM" id="MobiDB-lite"/>
    </source>
</evidence>